<comment type="catalytic activity">
    <reaction evidence="3">
        <text>L-glutaminyl-[protein] + H2O = L-glutamyl-[protein] + NH4(+)</text>
        <dbReference type="Rhea" id="RHEA:16441"/>
        <dbReference type="Rhea" id="RHEA-COMP:10207"/>
        <dbReference type="Rhea" id="RHEA-COMP:10208"/>
        <dbReference type="ChEBI" id="CHEBI:15377"/>
        <dbReference type="ChEBI" id="CHEBI:28938"/>
        <dbReference type="ChEBI" id="CHEBI:29973"/>
        <dbReference type="ChEBI" id="CHEBI:30011"/>
        <dbReference type="EC" id="3.5.1.44"/>
    </reaction>
</comment>
<dbReference type="Proteomes" id="UP000637769">
    <property type="component" value="Unassembled WGS sequence"/>
</dbReference>
<evidence type="ECO:0000256" key="2">
    <source>
        <dbReference type="ARBA" id="ARBA00022801"/>
    </source>
</evidence>
<dbReference type="InterPro" id="IPR038592">
    <property type="entry name" value="CheD-like_sf"/>
</dbReference>
<dbReference type="RefSeq" id="WP_188424381.1">
    <property type="nucleotide sequence ID" value="NZ_BMCH01000001.1"/>
</dbReference>
<keyword evidence="2 3" id="KW-0378">Hydrolase</keyword>
<dbReference type="PANTHER" id="PTHR35147:SF2">
    <property type="entry name" value="CHEMORECEPTOR GLUTAMINE DEAMIDASE CHED-RELATED"/>
    <property type="match status" value="1"/>
</dbReference>
<name>A0ABQ1L697_9PROT</name>
<protein>
    <recommendedName>
        <fullName evidence="3">Probable chemoreceptor glutamine deamidase CheD</fullName>
        <ecNumber evidence="3">3.5.1.44</ecNumber>
    </recommendedName>
</protein>
<evidence type="ECO:0000256" key="3">
    <source>
        <dbReference type="HAMAP-Rule" id="MF_01440"/>
    </source>
</evidence>
<dbReference type="EC" id="3.5.1.44" evidence="3"/>
<comment type="similarity">
    <text evidence="3">Belongs to the CheD family.</text>
</comment>
<proteinExistence type="inferred from homology"/>
<keyword evidence="5" id="KW-1185">Reference proteome</keyword>
<dbReference type="PANTHER" id="PTHR35147">
    <property type="entry name" value="CHEMORECEPTOR GLUTAMINE DEAMIDASE CHED-RELATED"/>
    <property type="match status" value="1"/>
</dbReference>
<evidence type="ECO:0000313" key="5">
    <source>
        <dbReference type="Proteomes" id="UP000637769"/>
    </source>
</evidence>
<keyword evidence="1 3" id="KW-0145">Chemotaxis</keyword>
<accession>A0ABQ1L697</accession>
<dbReference type="Gene3D" id="3.30.1330.200">
    <property type="match status" value="1"/>
</dbReference>
<dbReference type="EMBL" id="BMCH01000001">
    <property type="protein sequence ID" value="GGC18826.1"/>
    <property type="molecule type" value="Genomic_DNA"/>
</dbReference>
<evidence type="ECO:0000313" key="4">
    <source>
        <dbReference type="EMBL" id="GGC18826.1"/>
    </source>
</evidence>
<dbReference type="CDD" id="cd16352">
    <property type="entry name" value="CheD"/>
    <property type="match status" value="1"/>
</dbReference>
<comment type="caution">
    <text evidence="4">The sequence shown here is derived from an EMBL/GenBank/DDBJ whole genome shotgun (WGS) entry which is preliminary data.</text>
</comment>
<dbReference type="HAMAP" id="MF_01440">
    <property type="entry name" value="CheD"/>
    <property type="match status" value="1"/>
</dbReference>
<dbReference type="Pfam" id="PF03975">
    <property type="entry name" value="CheD"/>
    <property type="match status" value="1"/>
</dbReference>
<gene>
    <name evidence="3 4" type="primary">cheD</name>
    <name evidence="4" type="ORF">GCM10007207_00040</name>
</gene>
<organism evidence="4 5">
    <name type="scientific">Asaia siamensis</name>
    <dbReference type="NCBI Taxonomy" id="110479"/>
    <lineage>
        <taxon>Bacteria</taxon>
        <taxon>Pseudomonadati</taxon>
        <taxon>Pseudomonadota</taxon>
        <taxon>Alphaproteobacteria</taxon>
        <taxon>Acetobacterales</taxon>
        <taxon>Acetobacteraceae</taxon>
        <taxon>Asaia</taxon>
    </lineage>
</organism>
<reference evidence="5" key="1">
    <citation type="journal article" date="2019" name="Int. J. Syst. Evol. Microbiol.">
        <title>The Global Catalogue of Microorganisms (GCM) 10K type strain sequencing project: providing services to taxonomists for standard genome sequencing and annotation.</title>
        <authorList>
            <consortium name="The Broad Institute Genomics Platform"/>
            <consortium name="The Broad Institute Genome Sequencing Center for Infectious Disease"/>
            <person name="Wu L."/>
            <person name="Ma J."/>
        </authorList>
    </citation>
    <scope>NUCLEOTIDE SEQUENCE [LARGE SCALE GENOMIC DNA]</scope>
    <source>
        <strain evidence="5">CCM 7132</strain>
    </source>
</reference>
<sequence>MQMPTKTHTVIQGDVVISDNADVLLTTLLGSCISVCMYDPLAGIGGINHFLLPNGEGCDNNTALRFGVNAMEKLVNGILSGGGRRDRLLCKAFGGAAIIPSLGHIGQENSTFVRRYLEEERITCIAQSLGGTQARRIRFWPTTGRAQQNLVDDSQAIGIQEQIFNKKEADFETKWKKTNASSVELF</sequence>
<evidence type="ECO:0000256" key="1">
    <source>
        <dbReference type="ARBA" id="ARBA00022500"/>
    </source>
</evidence>
<comment type="function">
    <text evidence="3">Probably deamidates glutamine residues to glutamate on methyl-accepting chemotaxis receptors (MCPs), playing an important role in chemotaxis.</text>
</comment>
<dbReference type="InterPro" id="IPR005659">
    <property type="entry name" value="Chemorcpt_Glu_NH3ase_CheD"/>
</dbReference>
<dbReference type="SUPFAM" id="SSF64438">
    <property type="entry name" value="CNF1/YfiH-like putative cysteine hydrolases"/>
    <property type="match status" value="1"/>
</dbReference>
<dbReference type="InterPro" id="IPR011324">
    <property type="entry name" value="Cytotoxic_necrot_fac-like_cat"/>
</dbReference>